<dbReference type="GO" id="GO:0030976">
    <property type="term" value="F:thiamine pyrophosphate binding"/>
    <property type="evidence" value="ECO:0007669"/>
    <property type="project" value="TreeGrafter"/>
</dbReference>
<keyword evidence="4 6" id="KW-0732">Signal</keyword>
<evidence type="ECO:0000256" key="6">
    <source>
        <dbReference type="SAM" id="SignalP"/>
    </source>
</evidence>
<dbReference type="GO" id="GO:0030288">
    <property type="term" value="C:outer membrane-bounded periplasmic space"/>
    <property type="evidence" value="ECO:0007669"/>
    <property type="project" value="TreeGrafter"/>
</dbReference>
<dbReference type="InterPro" id="IPR006059">
    <property type="entry name" value="SBP"/>
</dbReference>
<feature type="chain" id="PRO_5002388790" evidence="6">
    <location>
        <begin position="34"/>
        <end position="360"/>
    </location>
</feature>
<proteinExistence type="inferred from homology"/>
<evidence type="ECO:0000256" key="1">
    <source>
        <dbReference type="ARBA" id="ARBA00004418"/>
    </source>
</evidence>
<dbReference type="GO" id="GO:0015888">
    <property type="term" value="P:thiamine transport"/>
    <property type="evidence" value="ECO:0007669"/>
    <property type="project" value="TreeGrafter"/>
</dbReference>
<evidence type="ECO:0000256" key="2">
    <source>
        <dbReference type="ARBA" id="ARBA00008520"/>
    </source>
</evidence>
<keyword evidence="3" id="KW-0813">Transport</keyword>
<sequence length="360" mass="40461">MIEIKNRREGNMSKKIKTMTVLAAVLLAGGALAAKADSIVYATTGGQMRQTLERAFYQPFAKESGTDVIPYDIEVPDQWARVEAMKRAGKYDFDIVTATGPDLVDKADLLLTIDCSKLPNVEAKGLEGSCKEKGVARTTGGMLLAYDASVYKDKVPQTWADFWDVKTFPGPRGLPDTGDRDWWLPAIALMADGVPRDKIFPMDLDRAYKKLDEIKPYISVWWKTGNQVAQIMRDQEVAMTMSYSERALTAMNEGAPFQLSWNDAIMDTGYFAILKDAPNPEGALKFINYFYGHAEGHPAFIKTANYATHSKDGMALLPPEEQKNYATAPENFKLLMVPDFKWIGENRDMLRERWQNWLAE</sequence>
<dbReference type="Gene3D" id="3.40.190.10">
    <property type="entry name" value="Periplasmic binding protein-like II"/>
    <property type="match status" value="2"/>
</dbReference>
<organism evidence="7">
    <name type="scientific">Brucella pinnipedialis M292/94/1</name>
    <dbReference type="NCBI Taxonomy" id="520462"/>
    <lineage>
        <taxon>Bacteria</taxon>
        <taxon>Pseudomonadati</taxon>
        <taxon>Pseudomonadota</taxon>
        <taxon>Alphaproteobacteria</taxon>
        <taxon>Hyphomicrobiales</taxon>
        <taxon>Brucellaceae</taxon>
        <taxon>Brucella/Ochrobactrum group</taxon>
        <taxon>Brucella</taxon>
    </lineage>
</organism>
<reference evidence="7" key="1">
    <citation type="submission" date="2009-01" db="EMBL/GenBank/DDBJ databases">
        <title>The Genome Sequence of Brucella pinnipedialis M292/94/1.</title>
        <authorList>
            <consortium name="The Broad Institute Genome Sequencing Platform"/>
            <person name="Ward D."/>
            <person name="Young S.K."/>
            <person name="Kodira C.D."/>
            <person name="Zeng Q."/>
            <person name="Koehrsen M."/>
            <person name="Alvarado L."/>
            <person name="Berlin A."/>
            <person name="Borenstein D."/>
            <person name="Chen Z."/>
            <person name="Engels R."/>
            <person name="Freedman E."/>
            <person name="Gellesch M."/>
            <person name="Goldberg J."/>
            <person name="Griggs A."/>
            <person name="Gujja S."/>
            <person name="Heiman D."/>
            <person name="Hepburn T."/>
            <person name="Howarth C."/>
            <person name="Jen D."/>
            <person name="Larson L."/>
            <person name="Lewis B."/>
            <person name="Mehta T."/>
            <person name="Park D."/>
            <person name="Pearson M."/>
            <person name="Roberts A."/>
            <person name="Saif S."/>
            <person name="Shea T."/>
            <person name="Shenoy N."/>
            <person name="Sisk P."/>
            <person name="Stolte C."/>
            <person name="Sykes S."/>
            <person name="Walk T."/>
            <person name="White J."/>
            <person name="Yandava C."/>
            <person name="Whatmore A.M."/>
            <person name="Perrett L.L."/>
            <person name="O'Callaghan D."/>
            <person name="Nusbaum C."/>
            <person name="Galagan J."/>
            <person name="Birren B."/>
        </authorList>
    </citation>
    <scope>NUCLEOTIDE SEQUENCE [LARGE SCALE GENOMIC DNA]</scope>
    <source>
        <strain evidence="7">M292/94/1</strain>
    </source>
</reference>
<comment type="subcellular location">
    <subcellularLocation>
        <location evidence="1">Periplasm</location>
    </subcellularLocation>
</comment>
<evidence type="ECO:0000313" key="7">
    <source>
        <dbReference type="EMBL" id="EEZ28503.1"/>
    </source>
</evidence>
<gene>
    <name evidence="7" type="ORF">BALG_01856</name>
</gene>
<evidence type="ECO:0000256" key="4">
    <source>
        <dbReference type="ARBA" id="ARBA00022729"/>
    </source>
</evidence>
<dbReference type="Proteomes" id="UP000004659">
    <property type="component" value="Unassembled WGS sequence"/>
</dbReference>
<dbReference type="AlphaFoldDB" id="A0A0E1WUT4"/>
<accession>A0A0E1WUT4</accession>
<comment type="similarity">
    <text evidence="2">Belongs to the bacterial solute-binding protein 1 family.</text>
</comment>
<dbReference type="HOGENOM" id="CLU_026974_8_0_5"/>
<dbReference type="SUPFAM" id="SSF53850">
    <property type="entry name" value="Periplasmic binding protein-like II"/>
    <property type="match status" value="1"/>
</dbReference>
<dbReference type="PANTHER" id="PTHR30006">
    <property type="entry name" value="THIAMINE-BINDING PERIPLASMIC PROTEIN-RELATED"/>
    <property type="match status" value="1"/>
</dbReference>
<evidence type="ECO:0000256" key="5">
    <source>
        <dbReference type="ARBA" id="ARBA00022764"/>
    </source>
</evidence>
<dbReference type="EMBL" id="EQ999534">
    <property type="protein sequence ID" value="EEZ28503.1"/>
    <property type="molecule type" value="Genomic_DNA"/>
</dbReference>
<evidence type="ECO:0000256" key="3">
    <source>
        <dbReference type="ARBA" id="ARBA00022448"/>
    </source>
</evidence>
<feature type="signal peptide" evidence="6">
    <location>
        <begin position="1"/>
        <end position="33"/>
    </location>
</feature>
<keyword evidence="5" id="KW-0574">Periplasm</keyword>
<protein>
    <submittedName>
        <fullName evidence="7">ABC transporter substrate-binding protein</fullName>
    </submittedName>
</protein>
<dbReference type="PANTHER" id="PTHR30006:SF3">
    <property type="entry name" value="THIAMINE-BINDING PERIPLASMIC PROTEIN"/>
    <property type="match status" value="1"/>
</dbReference>
<name>A0A0E1WUT4_9HYPH</name>
<dbReference type="GO" id="GO:0030975">
    <property type="term" value="F:thiamine binding"/>
    <property type="evidence" value="ECO:0007669"/>
    <property type="project" value="TreeGrafter"/>
</dbReference>
<dbReference type="Pfam" id="PF13416">
    <property type="entry name" value="SBP_bac_8"/>
    <property type="match status" value="1"/>
</dbReference>